<sequence length="1196" mass="133221">MYHLKQYNPFTNILTIPKVYAQEIINNEIQNTNEEPSVIYETFSKKDIVLSIQSQCLERNRIFLSEQEDQIKFEMLLSQPPNSNINVTFINDQPDLFTVEPKSILYKSAYSSVTTKNNTVINIVDNHYNLIQYFNIKTFKNNGSAKLMFNINTDLNKVYEYENNKVVEEQTSNNNNSLNRLIIDKSVSKPLEVKATSSNVGTMNTFLILWIVLFMFSIGLSLSGNTIKGLYSWKRLKPFICGYVCQLIINPLVAFILTKIFKLSEYISLGVIIVAASPGSFIAPVFTYYLGGDRALAVGLCLIATIFGSFTFPFTIWLFCIVLKIKIETYIPIWETFSLSATQIIPLGIGCVILHFKPNWASKLRKGCPLWAIAIILTSLITSIKNYGQIFINSWKAYSMPIILGLISYIIGFVVPRVFGMNNQQVRAICFNTGLQNSPLALTVIQVLGMPSCGQLMSLVPLHHSLWTVVEGVIIAIAMFFLFPTDVKAIEENSEFPIMLTTRNEEENKAILQDDYSENYSSNMSMMEDNVLDISDINIHQHLTYDTNPATPTSMKQPTYKYCSGSPTTNHSTLSIPRQSNSPNLTGSPTMNIIRKDSVKSGQSTVAQNSLRDTNGITMKRNSNLSNITILSYGNNNKLSPILKITPTTHQRKSSTTSTIKFKQIPTSSLHTKTPISQASSSNTNSELGLEIIGLPPHDPSSNTNTDIKIKKDRQKDHNPVNSTKECESQIPSKGIQNKNKRRSSSPTLPSTPYQNQNNNKNVLLKGETRNTVKKENESPAKEIEIENENQEEMPMHSTNKKKEEKILNNNIMEKDKDGHNKDQQKPPKTSLTHHSPIYLSQVMNKYLPLVFKKSTPDVSNSPSPPPPSSQNTLPLNSTLSSNTSSSMNPTLSNALKPTLTNSSSKNTSSPTLPNPTLSIPTLSIALNSTTPTPTLPSSSNPTLPTSTLPNSSNPTTPTSTLPNSSNPNLLNPTISNPTTPNSTPLNSSTPNYNNKGHSSLNSPNLDPKACLNTDNDNVNLNSNSFPSHTFKSNIVNYYLGEPELDNNKTLHGQMNPLDQLNKNNFTNNHVDQQSLIDFDTQPVKLFNIISSPSFSANTNSTNHTNHTLLTNHNSIQSLKKKKNRVYRTDTIQTFETANSNQFNSFVYGDGSVKSIKEDDLVEESDGEDVDDDDEMFKECSFEFQTKGFEGLGKPN</sequence>
<keyword evidence="9" id="KW-1185">Reference proteome</keyword>
<keyword evidence="5 7" id="KW-0472">Membrane</keyword>
<comment type="caution">
    <text evidence="8">The sequence shown here is derived from an EMBL/GenBank/DDBJ whole genome shotgun (WGS) entry which is preliminary data.</text>
</comment>
<feature type="compositionally biased region" description="Low complexity" evidence="6">
    <location>
        <begin position="745"/>
        <end position="766"/>
    </location>
</feature>
<feature type="compositionally biased region" description="Polar residues" evidence="6">
    <location>
        <begin position="720"/>
        <end position="738"/>
    </location>
</feature>
<keyword evidence="4 7" id="KW-1133">Transmembrane helix</keyword>
<feature type="transmembrane region" description="Helical" evidence="7">
    <location>
        <begin position="207"/>
        <end position="227"/>
    </location>
</feature>
<accession>A0A1Y1VIW1</accession>
<evidence type="ECO:0000256" key="1">
    <source>
        <dbReference type="ARBA" id="ARBA00004141"/>
    </source>
</evidence>
<evidence type="ECO:0000313" key="9">
    <source>
        <dbReference type="Proteomes" id="UP000193719"/>
    </source>
</evidence>
<evidence type="ECO:0000256" key="3">
    <source>
        <dbReference type="ARBA" id="ARBA00022692"/>
    </source>
</evidence>
<feature type="transmembrane region" description="Helical" evidence="7">
    <location>
        <begin position="368"/>
        <end position="392"/>
    </location>
</feature>
<feature type="compositionally biased region" description="Polar residues" evidence="6">
    <location>
        <begin position="996"/>
        <end position="1005"/>
    </location>
</feature>
<feature type="transmembrane region" description="Helical" evidence="7">
    <location>
        <begin position="466"/>
        <end position="483"/>
    </location>
</feature>
<dbReference type="Pfam" id="PF01758">
    <property type="entry name" value="SBF"/>
    <property type="match status" value="1"/>
</dbReference>
<evidence type="ECO:0000256" key="5">
    <source>
        <dbReference type="ARBA" id="ARBA00023136"/>
    </source>
</evidence>
<dbReference type="PANTHER" id="PTHR10361">
    <property type="entry name" value="SODIUM-BILE ACID COTRANSPORTER"/>
    <property type="match status" value="1"/>
</dbReference>
<feature type="compositionally biased region" description="Polar residues" evidence="6">
    <location>
        <begin position="647"/>
        <end position="687"/>
    </location>
</feature>
<feature type="transmembrane region" description="Helical" evidence="7">
    <location>
        <begin position="398"/>
        <end position="419"/>
    </location>
</feature>
<organism evidence="8 9">
    <name type="scientific">Piromyces finnis</name>
    <dbReference type="NCBI Taxonomy" id="1754191"/>
    <lineage>
        <taxon>Eukaryota</taxon>
        <taxon>Fungi</taxon>
        <taxon>Fungi incertae sedis</taxon>
        <taxon>Chytridiomycota</taxon>
        <taxon>Chytridiomycota incertae sedis</taxon>
        <taxon>Neocallimastigomycetes</taxon>
        <taxon>Neocallimastigales</taxon>
        <taxon>Neocallimastigaceae</taxon>
        <taxon>Piromyces</taxon>
    </lineage>
</organism>
<name>A0A1Y1VIW1_9FUNG</name>
<reference evidence="8 9" key="2">
    <citation type="submission" date="2016-08" db="EMBL/GenBank/DDBJ databases">
        <title>Pervasive Adenine N6-methylation of Active Genes in Fungi.</title>
        <authorList>
            <consortium name="DOE Joint Genome Institute"/>
            <person name="Mondo S.J."/>
            <person name="Dannebaum R.O."/>
            <person name="Kuo R.C."/>
            <person name="Labutti K."/>
            <person name="Haridas S."/>
            <person name="Kuo A."/>
            <person name="Salamov A."/>
            <person name="Ahrendt S.R."/>
            <person name="Lipzen A."/>
            <person name="Sullivan W."/>
            <person name="Andreopoulos W.B."/>
            <person name="Clum A."/>
            <person name="Lindquist E."/>
            <person name="Daum C."/>
            <person name="Ramamoorthy G.K."/>
            <person name="Gryganskyi A."/>
            <person name="Culley D."/>
            <person name="Magnuson J.K."/>
            <person name="James T.Y."/>
            <person name="O'Malley M.A."/>
            <person name="Stajich J.E."/>
            <person name="Spatafora J.W."/>
            <person name="Visel A."/>
            <person name="Grigoriev I.V."/>
        </authorList>
    </citation>
    <scope>NUCLEOTIDE SEQUENCE [LARGE SCALE GENOMIC DNA]</scope>
    <source>
        <strain evidence="9">finn</strain>
    </source>
</reference>
<dbReference type="EMBL" id="MCFH01000007">
    <property type="protein sequence ID" value="ORX56607.1"/>
    <property type="molecule type" value="Genomic_DNA"/>
</dbReference>
<evidence type="ECO:0000256" key="7">
    <source>
        <dbReference type="SAM" id="Phobius"/>
    </source>
</evidence>
<feature type="region of interest" description="Disordered" evidence="6">
    <location>
        <begin position="647"/>
        <end position="836"/>
    </location>
</feature>
<dbReference type="PANTHER" id="PTHR10361:SF28">
    <property type="entry name" value="P3 PROTEIN-RELATED"/>
    <property type="match status" value="1"/>
</dbReference>
<dbReference type="Gene3D" id="1.20.1530.20">
    <property type="match status" value="1"/>
</dbReference>
<evidence type="ECO:0000256" key="6">
    <source>
        <dbReference type="SAM" id="MobiDB-lite"/>
    </source>
</evidence>
<feature type="region of interest" description="Disordered" evidence="6">
    <location>
        <begin position="856"/>
        <end position="1014"/>
    </location>
</feature>
<feature type="transmembrane region" description="Helical" evidence="7">
    <location>
        <begin position="297"/>
        <end position="325"/>
    </location>
</feature>
<comment type="subcellular location">
    <subcellularLocation>
        <location evidence="1">Membrane</location>
        <topology evidence="1">Multi-pass membrane protein</topology>
    </subcellularLocation>
</comment>
<evidence type="ECO:0000313" key="8">
    <source>
        <dbReference type="EMBL" id="ORX56607.1"/>
    </source>
</evidence>
<comment type="similarity">
    <text evidence="2">Belongs to the bile acid:sodium symporter (BASS) (TC 2.A.28) family.</text>
</comment>
<feature type="compositionally biased region" description="Basic and acidic residues" evidence="6">
    <location>
        <begin position="801"/>
        <end position="826"/>
    </location>
</feature>
<dbReference type="OrthoDB" id="203097at2759"/>
<feature type="transmembrane region" description="Helical" evidence="7">
    <location>
        <begin position="267"/>
        <end position="290"/>
    </location>
</feature>
<feature type="transmembrane region" description="Helical" evidence="7">
    <location>
        <begin position="239"/>
        <end position="261"/>
    </location>
</feature>
<feature type="region of interest" description="Disordered" evidence="6">
    <location>
        <begin position="557"/>
        <end position="618"/>
    </location>
</feature>
<feature type="compositionally biased region" description="Basic and acidic residues" evidence="6">
    <location>
        <begin position="708"/>
        <end position="719"/>
    </location>
</feature>
<feature type="compositionally biased region" description="Low complexity" evidence="6">
    <location>
        <begin position="870"/>
        <end position="995"/>
    </location>
</feature>
<gene>
    <name evidence="8" type="ORF">BCR36DRAFT_580922</name>
</gene>
<proteinExistence type="inferred from homology"/>
<protein>
    <recommendedName>
        <fullName evidence="10">SBF-domain-containing protein</fullName>
    </recommendedName>
</protein>
<dbReference type="InterPro" id="IPR004710">
    <property type="entry name" value="Bilac:Na_transpt"/>
</dbReference>
<evidence type="ECO:0008006" key="10">
    <source>
        <dbReference type="Google" id="ProtNLM"/>
    </source>
</evidence>
<evidence type="ECO:0000256" key="4">
    <source>
        <dbReference type="ARBA" id="ARBA00022989"/>
    </source>
</evidence>
<dbReference type="AlphaFoldDB" id="A0A1Y1VIW1"/>
<feature type="compositionally biased region" description="Basic and acidic residues" evidence="6">
    <location>
        <begin position="767"/>
        <end position="785"/>
    </location>
</feature>
<feature type="compositionally biased region" description="Polar residues" evidence="6">
    <location>
        <begin position="565"/>
        <end position="591"/>
    </location>
</feature>
<dbReference type="InterPro" id="IPR038770">
    <property type="entry name" value="Na+/solute_symporter_sf"/>
</dbReference>
<reference evidence="8 9" key="1">
    <citation type="submission" date="2016-08" db="EMBL/GenBank/DDBJ databases">
        <title>Genomes of anaerobic fungi encode conserved fungal cellulosomes for biomass hydrolysis.</title>
        <authorList>
            <consortium name="DOE Joint Genome Institute"/>
            <person name="Haitjema C.H."/>
            <person name="Gilmore S.P."/>
            <person name="Henske J.K."/>
            <person name="Solomon K.V."/>
            <person name="De Groot R."/>
            <person name="Kuo A."/>
            <person name="Mondo S.J."/>
            <person name="Salamov A.A."/>
            <person name="Labutti K."/>
            <person name="Zhao Z."/>
            <person name="Chiniquy J."/>
            <person name="Barry K."/>
            <person name="Brewer H.M."/>
            <person name="Purvine S.O."/>
            <person name="Wright A.T."/>
            <person name="Boxma B."/>
            <person name="Van Alen T."/>
            <person name="Hackstein J.H."/>
            <person name="Baker S.E."/>
            <person name="Grigoriev I.V."/>
            <person name="O'Malley M.A."/>
        </authorList>
    </citation>
    <scope>NUCLEOTIDE SEQUENCE [LARGE SCALE GENOMIC DNA]</scope>
    <source>
        <strain evidence="9">finn</strain>
    </source>
</reference>
<feature type="transmembrane region" description="Helical" evidence="7">
    <location>
        <begin position="337"/>
        <end position="356"/>
    </location>
</feature>
<dbReference type="Proteomes" id="UP000193719">
    <property type="component" value="Unassembled WGS sequence"/>
</dbReference>
<feature type="compositionally biased region" description="Polar residues" evidence="6">
    <location>
        <begin position="600"/>
        <end position="618"/>
    </location>
</feature>
<dbReference type="InterPro" id="IPR002657">
    <property type="entry name" value="BilAc:Na_symport/Acr3"/>
</dbReference>
<evidence type="ECO:0000256" key="2">
    <source>
        <dbReference type="ARBA" id="ARBA00006528"/>
    </source>
</evidence>
<keyword evidence="3 7" id="KW-0812">Transmembrane</keyword>
<dbReference type="GO" id="GO:0016020">
    <property type="term" value="C:membrane"/>
    <property type="evidence" value="ECO:0007669"/>
    <property type="project" value="UniProtKB-SubCell"/>
</dbReference>